<dbReference type="Pfam" id="PF19300">
    <property type="entry name" value="BPD_transp_1_N"/>
    <property type="match status" value="1"/>
</dbReference>
<feature type="transmembrane region" description="Helical" evidence="7">
    <location>
        <begin position="283"/>
        <end position="309"/>
    </location>
</feature>
<comment type="similarity">
    <text evidence="7">Belongs to the binding-protein-dependent transport system permease family.</text>
</comment>
<evidence type="ECO:0000256" key="7">
    <source>
        <dbReference type="RuleBase" id="RU363032"/>
    </source>
</evidence>
<dbReference type="RefSeq" id="WP_227321961.1">
    <property type="nucleotide sequence ID" value="NZ_JAESVB010000005.1"/>
</dbReference>
<evidence type="ECO:0000313" key="10">
    <source>
        <dbReference type="Proteomes" id="UP000708298"/>
    </source>
</evidence>
<evidence type="ECO:0000256" key="3">
    <source>
        <dbReference type="ARBA" id="ARBA00022475"/>
    </source>
</evidence>
<evidence type="ECO:0000256" key="6">
    <source>
        <dbReference type="ARBA" id="ARBA00023136"/>
    </source>
</evidence>
<keyword evidence="10" id="KW-1185">Reference proteome</keyword>
<sequence length="319" mass="33814">MGILRFVAARAALGVLTLIAVSILLYLGTQLLPGDVASALLGQSATPEALAVLRAKLGLNEPAYLRYLHWLWGVVHGNLGNSLTTGTPIASALMPRLGNTLFLAGYAAIIAVPLAVGLGILSAIREGSLMDRLASILSLATISFPEFFVSYILIVVFASELGWLPSLATVYGGMDFWDRVDATTLPAITLTLVVVAHMLRMTRTSTLAVMSAPYVETAFLKGLSRSRVVLSHALPNALGPIINVVAINLAYLVVGVVVVEVVFVYPGVGQLMVDAVTKRDLPVVQACGLVFAIVFIGLNTIADICAALANPRLRSRKRQ</sequence>
<dbReference type="InterPro" id="IPR045621">
    <property type="entry name" value="BPD_transp_1_N"/>
</dbReference>
<evidence type="ECO:0000256" key="5">
    <source>
        <dbReference type="ARBA" id="ARBA00022989"/>
    </source>
</evidence>
<dbReference type="EMBL" id="JAESVB010000005">
    <property type="protein sequence ID" value="MCB8876311.1"/>
    <property type="molecule type" value="Genomic_DNA"/>
</dbReference>
<gene>
    <name evidence="9" type="ORF">ASILVAE211_14050</name>
</gene>
<protein>
    <submittedName>
        <fullName evidence="9">ABC transporter permease</fullName>
    </submittedName>
</protein>
<proteinExistence type="inferred from homology"/>
<dbReference type="InterPro" id="IPR035906">
    <property type="entry name" value="MetI-like_sf"/>
</dbReference>
<keyword evidence="3" id="KW-1003">Cell membrane</keyword>
<comment type="caution">
    <text evidence="9">The sequence shown here is derived from an EMBL/GenBank/DDBJ whole genome shotgun (WGS) entry which is preliminary data.</text>
</comment>
<feature type="transmembrane region" description="Helical" evidence="7">
    <location>
        <begin position="136"/>
        <end position="159"/>
    </location>
</feature>
<keyword evidence="5 7" id="KW-1133">Transmembrane helix</keyword>
<feature type="domain" description="ABC transmembrane type-1" evidence="8">
    <location>
        <begin position="97"/>
        <end position="302"/>
    </location>
</feature>
<evidence type="ECO:0000313" key="9">
    <source>
        <dbReference type="EMBL" id="MCB8876311.1"/>
    </source>
</evidence>
<dbReference type="GO" id="GO:0005886">
    <property type="term" value="C:plasma membrane"/>
    <property type="evidence" value="ECO:0007669"/>
    <property type="project" value="UniProtKB-SubCell"/>
</dbReference>
<evidence type="ECO:0000256" key="1">
    <source>
        <dbReference type="ARBA" id="ARBA00004651"/>
    </source>
</evidence>
<feature type="transmembrane region" description="Helical" evidence="7">
    <location>
        <begin position="101"/>
        <end position="124"/>
    </location>
</feature>
<name>A0A963YSW1_9PROT</name>
<dbReference type="Pfam" id="PF00528">
    <property type="entry name" value="BPD_transp_1"/>
    <property type="match status" value="1"/>
</dbReference>
<feature type="transmembrane region" description="Helical" evidence="7">
    <location>
        <begin position="179"/>
        <end position="199"/>
    </location>
</feature>
<evidence type="ECO:0000256" key="2">
    <source>
        <dbReference type="ARBA" id="ARBA00022448"/>
    </source>
</evidence>
<dbReference type="Gene3D" id="1.10.3720.10">
    <property type="entry name" value="MetI-like"/>
    <property type="match status" value="1"/>
</dbReference>
<keyword evidence="4 7" id="KW-0812">Transmembrane</keyword>
<dbReference type="AlphaFoldDB" id="A0A963YSW1"/>
<evidence type="ECO:0000259" key="8">
    <source>
        <dbReference type="PROSITE" id="PS50928"/>
    </source>
</evidence>
<organism evidence="9 10">
    <name type="scientific">Acidisoma silvae</name>
    <dbReference type="NCBI Taxonomy" id="2802396"/>
    <lineage>
        <taxon>Bacteria</taxon>
        <taxon>Pseudomonadati</taxon>
        <taxon>Pseudomonadota</taxon>
        <taxon>Alphaproteobacteria</taxon>
        <taxon>Acetobacterales</taxon>
        <taxon>Acidocellaceae</taxon>
        <taxon>Acidisoma</taxon>
    </lineage>
</organism>
<keyword evidence="2 7" id="KW-0813">Transport</keyword>
<dbReference type="PROSITE" id="PS50928">
    <property type="entry name" value="ABC_TM1"/>
    <property type="match status" value="1"/>
</dbReference>
<dbReference type="InterPro" id="IPR000515">
    <property type="entry name" value="MetI-like"/>
</dbReference>
<dbReference type="SUPFAM" id="SSF161098">
    <property type="entry name" value="MetI-like"/>
    <property type="match status" value="1"/>
</dbReference>
<accession>A0A963YSW1</accession>
<dbReference type="PANTHER" id="PTHR43163">
    <property type="entry name" value="DIPEPTIDE TRANSPORT SYSTEM PERMEASE PROTEIN DPPB-RELATED"/>
    <property type="match status" value="1"/>
</dbReference>
<dbReference type="CDD" id="cd06261">
    <property type="entry name" value="TM_PBP2"/>
    <property type="match status" value="1"/>
</dbReference>
<comment type="subcellular location">
    <subcellularLocation>
        <location evidence="1 7">Cell membrane</location>
        <topology evidence="1 7">Multi-pass membrane protein</topology>
    </subcellularLocation>
</comment>
<feature type="transmembrane region" description="Helical" evidence="7">
    <location>
        <begin position="241"/>
        <end position="263"/>
    </location>
</feature>
<dbReference type="PANTHER" id="PTHR43163:SF6">
    <property type="entry name" value="DIPEPTIDE TRANSPORT SYSTEM PERMEASE PROTEIN DPPB-RELATED"/>
    <property type="match status" value="1"/>
</dbReference>
<evidence type="ECO:0000256" key="4">
    <source>
        <dbReference type="ARBA" id="ARBA00022692"/>
    </source>
</evidence>
<feature type="transmembrane region" description="Helical" evidence="7">
    <location>
        <begin position="7"/>
        <end position="27"/>
    </location>
</feature>
<keyword evidence="6 7" id="KW-0472">Membrane</keyword>
<reference evidence="9" key="1">
    <citation type="journal article" date="2021" name="Microorganisms">
        <title>Acidisoma silvae sp. nov. and Acidisomacellulosilytica sp. nov., Two Acidophilic Bacteria Isolated from Decaying Wood, Hydrolyzing Cellulose and Producing Poly-3-hydroxybutyrate.</title>
        <authorList>
            <person name="Mieszkin S."/>
            <person name="Pouder E."/>
            <person name="Uroz S."/>
            <person name="Simon-Colin C."/>
            <person name="Alain K."/>
        </authorList>
    </citation>
    <scope>NUCLEOTIDE SEQUENCE</scope>
    <source>
        <strain evidence="9">HW T2.11</strain>
    </source>
</reference>
<dbReference type="GO" id="GO:0071916">
    <property type="term" value="F:dipeptide transmembrane transporter activity"/>
    <property type="evidence" value="ECO:0007669"/>
    <property type="project" value="TreeGrafter"/>
</dbReference>
<dbReference type="Proteomes" id="UP000708298">
    <property type="component" value="Unassembled WGS sequence"/>
</dbReference>
<reference evidence="9" key="2">
    <citation type="submission" date="2021-01" db="EMBL/GenBank/DDBJ databases">
        <authorList>
            <person name="Mieszkin S."/>
            <person name="Pouder E."/>
            <person name="Alain K."/>
        </authorList>
    </citation>
    <scope>NUCLEOTIDE SEQUENCE</scope>
    <source>
        <strain evidence="9">HW T2.11</strain>
    </source>
</reference>